<accession>C4V4Y6</accession>
<dbReference type="HOGENOM" id="CLU_3316829_0_0_9"/>
<proteinExistence type="predicted"/>
<keyword evidence="2" id="KW-1185">Reference proteome</keyword>
<comment type="caution">
    <text evidence="1">The sequence shown here is derived from an EMBL/GenBank/DDBJ whole genome shotgun (WGS) entry which is preliminary data.</text>
</comment>
<protein>
    <submittedName>
        <fullName evidence="1">Uncharacterized protein</fullName>
    </submittedName>
</protein>
<evidence type="ECO:0000313" key="1">
    <source>
        <dbReference type="EMBL" id="EEQ48034.1"/>
    </source>
</evidence>
<gene>
    <name evidence="1" type="ORF">HMPREF0908_1580</name>
</gene>
<sequence>MPSQYNPYKNNTDGLVGITNQFQGRIKGAQDALPTHMEG</sequence>
<dbReference type="EMBL" id="ACLA01000022">
    <property type="protein sequence ID" value="EEQ48034.1"/>
    <property type="molecule type" value="Genomic_DNA"/>
</dbReference>
<organism evidence="1 2">
    <name type="scientific">Selenomonas flueggei ATCC 43531</name>
    <dbReference type="NCBI Taxonomy" id="638302"/>
    <lineage>
        <taxon>Bacteria</taxon>
        <taxon>Bacillati</taxon>
        <taxon>Bacillota</taxon>
        <taxon>Negativicutes</taxon>
        <taxon>Selenomonadales</taxon>
        <taxon>Selenomonadaceae</taxon>
        <taxon>Selenomonas</taxon>
    </lineage>
</organism>
<dbReference type="Proteomes" id="UP000005309">
    <property type="component" value="Unassembled WGS sequence"/>
</dbReference>
<reference evidence="1 2" key="1">
    <citation type="submission" date="2009-04" db="EMBL/GenBank/DDBJ databases">
        <authorList>
            <person name="Qin X."/>
            <person name="Bachman B."/>
            <person name="Battles P."/>
            <person name="Bell A."/>
            <person name="Bess C."/>
            <person name="Bickham C."/>
            <person name="Chaboub L."/>
            <person name="Chen D."/>
            <person name="Coyle M."/>
            <person name="Deiros D.R."/>
            <person name="Dinh H."/>
            <person name="Forbes L."/>
            <person name="Fowler G."/>
            <person name="Francisco L."/>
            <person name="Fu Q."/>
            <person name="Gubbala S."/>
            <person name="Hale W."/>
            <person name="Han Y."/>
            <person name="Hemphill L."/>
            <person name="Highlander S.K."/>
            <person name="Hirani K."/>
            <person name="Hogues M."/>
            <person name="Jackson L."/>
            <person name="Jakkamsetti A."/>
            <person name="Javaid M."/>
            <person name="Jiang H."/>
            <person name="Korchina V."/>
            <person name="Kovar C."/>
            <person name="Lara F."/>
            <person name="Lee S."/>
            <person name="Mata R."/>
            <person name="Mathew T."/>
            <person name="Moen C."/>
            <person name="Morales K."/>
            <person name="Munidasa M."/>
            <person name="Nazareth L."/>
            <person name="Ngo R."/>
            <person name="Nguyen L."/>
            <person name="Okwuonu G."/>
            <person name="Ongeri F."/>
            <person name="Patil S."/>
            <person name="Petrosino J."/>
            <person name="Pham C."/>
            <person name="Pham P."/>
            <person name="Pu L.-L."/>
            <person name="Puazo M."/>
            <person name="Raj R."/>
            <person name="Reid J."/>
            <person name="Rouhana J."/>
            <person name="Saada N."/>
            <person name="Shang Y."/>
            <person name="Simmons D."/>
            <person name="Thornton R."/>
            <person name="Warren J."/>
            <person name="Weissenberger G."/>
            <person name="Zhang J."/>
            <person name="Zhang L."/>
            <person name="Zhou C."/>
            <person name="Zhu D."/>
            <person name="Muzny D."/>
            <person name="Worley K."/>
            <person name="Gibbs R."/>
        </authorList>
    </citation>
    <scope>NUCLEOTIDE SEQUENCE [LARGE SCALE GENOMIC DNA]</scope>
    <source>
        <strain evidence="1 2">ATCC 43531</strain>
    </source>
</reference>
<name>C4V4Y6_9FIRM</name>
<dbReference type="AlphaFoldDB" id="C4V4Y6"/>
<evidence type="ECO:0000313" key="2">
    <source>
        <dbReference type="Proteomes" id="UP000005309"/>
    </source>
</evidence>
<dbReference type="STRING" id="638302.HMPREF0908_1580"/>